<protein>
    <submittedName>
        <fullName evidence="2">Uncharacterized protein</fullName>
    </submittedName>
</protein>
<feature type="compositionally biased region" description="Polar residues" evidence="1">
    <location>
        <begin position="262"/>
        <end position="275"/>
    </location>
</feature>
<dbReference type="OrthoDB" id="93664at2759"/>
<sequence>MGGPNICMFNHECSQRNGQVVGACMDGFLFGACCQLPTDSTGELIESDINPVTSLDNHIATSTMATVDIMSHGVSQIAQTLLNPGILPTAQDNVMVQISDQPSFSTTGVTHTTAPETMILNGISNTIHPNDFRVTTKAPVVEDRKTTVRIEDTTVPYSQTPTIHISISNAPSHYTPSPGFQKPMFRPKPSKPSDADKYVLVPTISHTTRPNKTQEVESIVNILQMLNETSTNNPYYGYTSKKPPSTSYVYSPTSTRRPGYDPTTSKKPPSTSYVYSTTVKPRRTTTPLTTTTKRKTTKPTKNSNKKTTPVRIKNPYNTTPRPSGHSTVANSPLAFVSSARPPSTSYIYNNIPTRRPPSTVSTHIAGPGFSVTSSPDQFSTYPSPAPTLIVLSPVPDDEIITKQPLNEPNYGPPDSIYSSPRPPYLRPSSSSNNKPINSVTINNHVTQNIYSTERPQPQPTVLITPKPSVSSSLMPLDYNTAAVEVETSADQLINFPPVRNPNLNMSNPVINDDDITTPAFVEDDILNDKVESFVNKIIQGLQEPFQGLRDVVYNKNSTSTPTTTKKPVKKQGTTTKKPPAKPSSTKPASRPSTRPSSRPTSRPATSRPATTRPTRSTTVRRPVSSVPTRRPTTTTKRPKTTKRPQTTTQSFIEEDNTLTSDSEQYRDRK</sequence>
<dbReference type="EMBL" id="QDEB01073712">
    <property type="protein sequence ID" value="RZC35138.1"/>
    <property type="molecule type" value="Genomic_DNA"/>
</dbReference>
<feature type="region of interest" description="Disordered" evidence="1">
    <location>
        <begin position="400"/>
        <end position="437"/>
    </location>
</feature>
<dbReference type="AlphaFoldDB" id="A0A482VS00"/>
<dbReference type="Proteomes" id="UP000292052">
    <property type="component" value="Unassembled WGS sequence"/>
</dbReference>
<keyword evidence="3" id="KW-1185">Reference proteome</keyword>
<evidence type="ECO:0000256" key="1">
    <source>
        <dbReference type="SAM" id="MobiDB-lite"/>
    </source>
</evidence>
<proteinExistence type="predicted"/>
<gene>
    <name evidence="2" type="ORF">BDFB_003740</name>
</gene>
<feature type="compositionally biased region" description="Low complexity" evidence="1">
    <location>
        <begin position="276"/>
        <end position="291"/>
    </location>
</feature>
<organism evidence="2 3">
    <name type="scientific">Asbolus verrucosus</name>
    <name type="common">Desert ironclad beetle</name>
    <dbReference type="NCBI Taxonomy" id="1661398"/>
    <lineage>
        <taxon>Eukaryota</taxon>
        <taxon>Metazoa</taxon>
        <taxon>Ecdysozoa</taxon>
        <taxon>Arthropoda</taxon>
        <taxon>Hexapoda</taxon>
        <taxon>Insecta</taxon>
        <taxon>Pterygota</taxon>
        <taxon>Neoptera</taxon>
        <taxon>Endopterygota</taxon>
        <taxon>Coleoptera</taxon>
        <taxon>Polyphaga</taxon>
        <taxon>Cucujiformia</taxon>
        <taxon>Tenebrionidae</taxon>
        <taxon>Pimeliinae</taxon>
        <taxon>Asbolus</taxon>
    </lineage>
</organism>
<feature type="compositionally biased region" description="Polar residues" evidence="1">
    <location>
        <begin position="315"/>
        <end position="330"/>
    </location>
</feature>
<feature type="compositionally biased region" description="Polar residues" evidence="1">
    <location>
        <begin position="340"/>
        <end position="352"/>
    </location>
</feature>
<accession>A0A482VS00</accession>
<comment type="caution">
    <text evidence="2">The sequence shown here is derived from an EMBL/GenBank/DDBJ whole genome shotgun (WGS) entry which is preliminary data.</text>
</comment>
<evidence type="ECO:0000313" key="3">
    <source>
        <dbReference type="Proteomes" id="UP000292052"/>
    </source>
</evidence>
<name>A0A482VS00_ASBVE</name>
<feature type="compositionally biased region" description="Low complexity" evidence="1">
    <location>
        <begin position="240"/>
        <end position="255"/>
    </location>
</feature>
<reference evidence="2 3" key="1">
    <citation type="submission" date="2017-03" db="EMBL/GenBank/DDBJ databases">
        <title>Genome of the blue death feigning beetle - Asbolus verrucosus.</title>
        <authorList>
            <person name="Rider S.D."/>
        </authorList>
    </citation>
    <scope>NUCLEOTIDE SEQUENCE [LARGE SCALE GENOMIC DNA]</scope>
    <source>
        <strain evidence="2">Butters</strain>
        <tissue evidence="2">Head and leg muscle</tissue>
    </source>
</reference>
<feature type="compositionally biased region" description="Low complexity" evidence="1">
    <location>
        <begin position="299"/>
        <end position="310"/>
    </location>
</feature>
<feature type="region of interest" description="Disordered" evidence="1">
    <location>
        <begin position="555"/>
        <end position="669"/>
    </location>
</feature>
<feature type="region of interest" description="Disordered" evidence="1">
    <location>
        <begin position="234"/>
        <end position="352"/>
    </location>
</feature>
<dbReference type="STRING" id="1661398.A0A482VS00"/>
<evidence type="ECO:0000313" key="2">
    <source>
        <dbReference type="EMBL" id="RZC35138.1"/>
    </source>
</evidence>
<feature type="compositionally biased region" description="Low complexity" evidence="1">
    <location>
        <begin position="426"/>
        <end position="437"/>
    </location>
</feature>
<feature type="compositionally biased region" description="Low complexity" evidence="1">
    <location>
        <begin position="557"/>
        <end position="635"/>
    </location>
</feature>